<feature type="domain" description="DUF5648" evidence="2">
    <location>
        <begin position="59"/>
        <end position="185"/>
    </location>
</feature>
<keyword evidence="4" id="KW-1185">Reference proteome</keyword>
<keyword evidence="1" id="KW-0732">Signal</keyword>
<accession>A0AAD6WL71</accession>
<protein>
    <recommendedName>
        <fullName evidence="2">DUF5648 domain-containing protein</fullName>
    </recommendedName>
</protein>
<gene>
    <name evidence="3" type="ORF">C8F04DRAFT_1407181</name>
</gene>
<dbReference type="AlphaFoldDB" id="A0AAD6WL71"/>
<dbReference type="Pfam" id="PF18885">
    <property type="entry name" value="DUF5648"/>
    <property type="match status" value="1"/>
</dbReference>
<name>A0AAD6WL71_9AGAR</name>
<dbReference type="Proteomes" id="UP001218188">
    <property type="component" value="Unassembled WGS sequence"/>
</dbReference>
<sequence>MKSSLTVTFSSALLLAFCASSSALAPAKNVTATAPSPLTCGDPSDAVPLYFMEIAGQDMYYATGIGFVTTLVGDLAYTFLGIAARVFTTQELSTVPFFHLHNDQTSDNFYTISATDRELALETGWGDAGIAAYIYPSQICGSVPLYGLYQSVDTIHFYTINETTYDAMLAGTGGWADQGIAGYVLDLNPCAAD</sequence>
<feature type="signal peptide" evidence="1">
    <location>
        <begin position="1"/>
        <end position="23"/>
    </location>
</feature>
<reference evidence="3" key="1">
    <citation type="submission" date="2023-03" db="EMBL/GenBank/DDBJ databases">
        <title>Massive genome expansion in bonnet fungi (Mycena s.s.) driven by repeated elements and novel gene families across ecological guilds.</title>
        <authorList>
            <consortium name="Lawrence Berkeley National Laboratory"/>
            <person name="Harder C.B."/>
            <person name="Miyauchi S."/>
            <person name="Viragh M."/>
            <person name="Kuo A."/>
            <person name="Thoen E."/>
            <person name="Andreopoulos B."/>
            <person name="Lu D."/>
            <person name="Skrede I."/>
            <person name="Drula E."/>
            <person name="Henrissat B."/>
            <person name="Morin E."/>
            <person name="Kohler A."/>
            <person name="Barry K."/>
            <person name="LaButti K."/>
            <person name="Morin E."/>
            <person name="Salamov A."/>
            <person name="Lipzen A."/>
            <person name="Mereny Z."/>
            <person name="Hegedus B."/>
            <person name="Baldrian P."/>
            <person name="Stursova M."/>
            <person name="Weitz H."/>
            <person name="Taylor A."/>
            <person name="Grigoriev I.V."/>
            <person name="Nagy L.G."/>
            <person name="Martin F."/>
            <person name="Kauserud H."/>
        </authorList>
    </citation>
    <scope>NUCLEOTIDE SEQUENCE</scope>
    <source>
        <strain evidence="3">CBHHK200</strain>
    </source>
</reference>
<organism evidence="3 4">
    <name type="scientific">Mycena alexandri</name>
    <dbReference type="NCBI Taxonomy" id="1745969"/>
    <lineage>
        <taxon>Eukaryota</taxon>
        <taxon>Fungi</taxon>
        <taxon>Dikarya</taxon>
        <taxon>Basidiomycota</taxon>
        <taxon>Agaricomycotina</taxon>
        <taxon>Agaricomycetes</taxon>
        <taxon>Agaricomycetidae</taxon>
        <taxon>Agaricales</taxon>
        <taxon>Marasmiineae</taxon>
        <taxon>Mycenaceae</taxon>
        <taxon>Mycena</taxon>
    </lineage>
</organism>
<dbReference type="InterPro" id="IPR043708">
    <property type="entry name" value="DUF5648"/>
</dbReference>
<evidence type="ECO:0000313" key="4">
    <source>
        <dbReference type="Proteomes" id="UP001218188"/>
    </source>
</evidence>
<comment type="caution">
    <text evidence="3">The sequence shown here is derived from an EMBL/GenBank/DDBJ whole genome shotgun (WGS) entry which is preliminary data.</text>
</comment>
<feature type="chain" id="PRO_5042141575" description="DUF5648 domain-containing protein" evidence="1">
    <location>
        <begin position="24"/>
        <end position="193"/>
    </location>
</feature>
<dbReference type="EMBL" id="JARJCM010000520">
    <property type="protein sequence ID" value="KAJ7016370.1"/>
    <property type="molecule type" value="Genomic_DNA"/>
</dbReference>
<evidence type="ECO:0000259" key="2">
    <source>
        <dbReference type="Pfam" id="PF18885"/>
    </source>
</evidence>
<evidence type="ECO:0000256" key="1">
    <source>
        <dbReference type="SAM" id="SignalP"/>
    </source>
</evidence>
<proteinExistence type="predicted"/>
<evidence type="ECO:0000313" key="3">
    <source>
        <dbReference type="EMBL" id="KAJ7016370.1"/>
    </source>
</evidence>